<dbReference type="CDD" id="cd00207">
    <property type="entry name" value="fer2"/>
    <property type="match status" value="1"/>
</dbReference>
<dbReference type="InterPro" id="IPR036010">
    <property type="entry name" value="2Fe-2S_ferredoxin-like_sf"/>
</dbReference>
<reference evidence="3" key="1">
    <citation type="submission" date="2017-11" db="EMBL/GenBank/DDBJ databases">
        <title>The complete genome sequence of Sphingopyxis pomeranensis sp. nov. strain WS5A3p.</title>
        <authorList>
            <person name="Kaminski M.A."/>
        </authorList>
    </citation>
    <scope>NUCLEOTIDE SEQUENCE [LARGE SCALE GENOMIC DNA]</scope>
    <source>
        <strain evidence="3">WS5A3p</strain>
    </source>
</reference>
<dbReference type="Pfam" id="PF00111">
    <property type="entry name" value="Fer2"/>
    <property type="match status" value="1"/>
</dbReference>
<dbReference type="PROSITE" id="PS00197">
    <property type="entry name" value="2FE2S_FER_1"/>
    <property type="match status" value="1"/>
</dbReference>
<dbReference type="SUPFAM" id="SSF54292">
    <property type="entry name" value="2Fe-2S ferredoxin-like"/>
    <property type="match status" value="1"/>
</dbReference>
<comment type="caution">
    <text evidence="2">The sequence shown here is derived from an EMBL/GenBank/DDBJ whole genome shotgun (WGS) entry which is preliminary data.</text>
</comment>
<dbReference type="Gene3D" id="3.10.20.30">
    <property type="match status" value="1"/>
</dbReference>
<evidence type="ECO:0000313" key="3">
    <source>
        <dbReference type="Proteomes" id="UP000238954"/>
    </source>
</evidence>
<evidence type="ECO:0000259" key="1">
    <source>
        <dbReference type="PROSITE" id="PS51085"/>
    </source>
</evidence>
<dbReference type="PROSITE" id="PS51085">
    <property type="entry name" value="2FE2S_FER_2"/>
    <property type="match status" value="1"/>
</dbReference>
<dbReference type="AlphaFoldDB" id="A0A2S8B7S3"/>
<accession>A0A2S8B7S3</accession>
<dbReference type="EMBL" id="PHFW01000002">
    <property type="protein sequence ID" value="PQM28380.1"/>
    <property type="molecule type" value="Genomic_DNA"/>
</dbReference>
<sequence length="92" mass="9677">MRPHLVEIVGGSAFPCPDGERVLVAMERSGASDIGVGCRGGGCGICRVRVIEGAHRLGKMSKAHVSDAELQAGYALACRLYPLGRLTIEVVE</sequence>
<dbReference type="OrthoDB" id="7858822at2"/>
<dbReference type="InterPro" id="IPR001041">
    <property type="entry name" value="2Fe-2S_ferredoxin-type"/>
</dbReference>
<dbReference type="InterPro" id="IPR006058">
    <property type="entry name" value="2Fe2S_fd_BS"/>
</dbReference>
<dbReference type="Proteomes" id="UP000238954">
    <property type="component" value="Chromosome"/>
</dbReference>
<keyword evidence="3" id="KW-1185">Reference proteome</keyword>
<feature type="domain" description="2Fe-2S ferredoxin-type" evidence="1">
    <location>
        <begin position="4"/>
        <end position="92"/>
    </location>
</feature>
<proteinExistence type="predicted"/>
<evidence type="ECO:0000313" key="2">
    <source>
        <dbReference type="EMBL" id="PQM28380.1"/>
    </source>
</evidence>
<dbReference type="GO" id="GO:0051537">
    <property type="term" value="F:2 iron, 2 sulfur cluster binding"/>
    <property type="evidence" value="ECO:0007669"/>
    <property type="project" value="InterPro"/>
</dbReference>
<protein>
    <submittedName>
        <fullName evidence="2">Ferredoxin</fullName>
    </submittedName>
</protein>
<name>A0A2S8B7S3_9SPHN</name>
<gene>
    <name evidence="2" type="ORF">CVO77_07825</name>
</gene>
<dbReference type="RefSeq" id="WP_037557647.1">
    <property type="nucleotide sequence ID" value="NZ_CM009578.1"/>
</dbReference>
<dbReference type="InterPro" id="IPR012675">
    <property type="entry name" value="Beta-grasp_dom_sf"/>
</dbReference>
<organism evidence="2 3">
    <name type="scientific">Sphingopyxis lindanitolerans</name>
    <dbReference type="NCBI Taxonomy" id="2054227"/>
    <lineage>
        <taxon>Bacteria</taxon>
        <taxon>Pseudomonadati</taxon>
        <taxon>Pseudomonadota</taxon>
        <taxon>Alphaproteobacteria</taxon>
        <taxon>Sphingomonadales</taxon>
        <taxon>Sphingomonadaceae</taxon>
        <taxon>Sphingopyxis</taxon>
    </lineage>
</organism>